<dbReference type="RefSeq" id="WP_093823690.1">
    <property type="nucleotide sequence ID" value="NZ_JAVRES010000007.1"/>
</dbReference>
<proteinExistence type="predicted"/>
<name>A0ABD5EP41_9ACTN</name>
<dbReference type="InterPro" id="IPR014710">
    <property type="entry name" value="RmlC-like_jellyroll"/>
</dbReference>
<dbReference type="EMBL" id="JAVRES010000007">
    <property type="protein sequence ID" value="MDT0436375.1"/>
    <property type="molecule type" value="Genomic_DNA"/>
</dbReference>
<reference evidence="2" key="1">
    <citation type="submission" date="2023-07" db="EMBL/GenBank/DDBJ databases">
        <title>30 novel species of actinomycetes from the DSMZ collection.</title>
        <authorList>
            <person name="Nouioui I."/>
        </authorList>
    </citation>
    <scope>NUCLEOTIDE SEQUENCE [LARGE SCALE GENOMIC DNA]</scope>
    <source>
        <strain evidence="2">DSM 41981</strain>
    </source>
</reference>
<comment type="caution">
    <text evidence="1">The sequence shown here is derived from an EMBL/GenBank/DDBJ whole genome shotgun (WGS) entry which is preliminary data.</text>
</comment>
<dbReference type="Gene3D" id="2.60.120.10">
    <property type="entry name" value="Jelly Rolls"/>
    <property type="match status" value="1"/>
</dbReference>
<organism evidence="1 2">
    <name type="scientific">Streptomyces doudnae</name>
    <dbReference type="NCBI Taxonomy" id="3075536"/>
    <lineage>
        <taxon>Bacteria</taxon>
        <taxon>Bacillati</taxon>
        <taxon>Actinomycetota</taxon>
        <taxon>Actinomycetes</taxon>
        <taxon>Kitasatosporales</taxon>
        <taxon>Streptomycetaceae</taxon>
        <taxon>Streptomyces</taxon>
    </lineage>
</organism>
<dbReference type="AlphaFoldDB" id="A0ABD5EP41"/>
<protein>
    <submittedName>
        <fullName evidence="1">Cysteine dioxygenase family protein</fullName>
    </submittedName>
</protein>
<accession>A0ABD5EP41</accession>
<keyword evidence="1" id="KW-0223">Dioxygenase</keyword>
<dbReference type="SUPFAM" id="SSF51182">
    <property type="entry name" value="RmlC-like cupins"/>
    <property type="match status" value="1"/>
</dbReference>
<evidence type="ECO:0000313" key="1">
    <source>
        <dbReference type="EMBL" id="MDT0436375.1"/>
    </source>
</evidence>
<keyword evidence="2" id="KW-1185">Reference proteome</keyword>
<keyword evidence="1" id="KW-0560">Oxidoreductase</keyword>
<dbReference type="InterPro" id="IPR011051">
    <property type="entry name" value="RmlC_Cupin_sf"/>
</dbReference>
<dbReference type="CDD" id="cd10548">
    <property type="entry name" value="cupin_CDO"/>
    <property type="match status" value="1"/>
</dbReference>
<evidence type="ECO:0000313" key="2">
    <source>
        <dbReference type="Proteomes" id="UP001183535"/>
    </source>
</evidence>
<dbReference type="GO" id="GO:0051213">
    <property type="term" value="F:dioxygenase activity"/>
    <property type="evidence" value="ECO:0007669"/>
    <property type="project" value="UniProtKB-KW"/>
</dbReference>
<dbReference type="Proteomes" id="UP001183535">
    <property type="component" value="Unassembled WGS sequence"/>
</dbReference>
<sequence length="196" mass="21267">MTESASGLALGDDAAFAAFVRAVDGEVQTLGTDEQAVTQAVARHLRTWFESGITLPEPLRRPNEDHYVMYPLYVAPDGSFSIASAVWNVGQRTPVHDHGTWGVIGIVAGRERERRFAVDPSRPNGLRELDEGFLQPGDIEVCCTTDQDVHSVAAASDVPCVGIHVYGADIGSLPRRSYSEEDGSRTTFVSAWAHAR</sequence>
<gene>
    <name evidence="1" type="ORF">RM877_16970</name>
</gene>